<accession>A0A074Y142</accession>
<keyword evidence="7" id="KW-0812">Transmembrane</keyword>
<evidence type="ECO:0000256" key="1">
    <source>
        <dbReference type="ARBA" id="ARBA00001971"/>
    </source>
</evidence>
<sequence>MFDYINFILFATSTPILVNIAFRHPYSWLHTILLAQAFAVFFSFCSLIDAIFVQPFLFSSLRELPTAGQDPIWTRLFKEPTGDQLLRFMRQSPSSQIIRYFGVLNSERLLLTDPKDLKQVLDSEAYEFGRSYLIRRLLSPINGVDGQTPGPDNAVEILKWLEKTTFQVIVTAVFGTTTADIQTHIEDLLAEFRDAFSISSGLHAQAEMAWETILPSHLFFGLIPLDDVRKAKSSMQGIKAYCQKQIAKRRLEYTPESRKLPDKNILDTAIKSEDLSDEEILQLCTTFLATGYKTVSVAALLRTEVRRHFPAPGQAGSPPFKPDLLQNMPVLTAVCNETLRFAPLVHLTFREARTDILLSGSNQVVPEGTILAISPWAIHRSPVYWRGGESSVGFSSTSHTACPSPSTWDMTRWLLDKKGGARMQCSFMPFGRGPRSCIAETFARDEMAILLAALVGRFDFSFRSSGRDGNATPEDLRVSFGVAAKPVKLIVRAQPVDGW</sequence>
<dbReference type="GO" id="GO:0005506">
    <property type="term" value="F:iron ion binding"/>
    <property type="evidence" value="ECO:0007669"/>
    <property type="project" value="InterPro"/>
</dbReference>
<dbReference type="Gene3D" id="1.10.630.10">
    <property type="entry name" value="Cytochrome P450"/>
    <property type="match status" value="1"/>
</dbReference>
<dbReference type="OrthoDB" id="1470350at2759"/>
<dbReference type="RefSeq" id="XP_029764124.1">
    <property type="nucleotide sequence ID" value="XM_029908337.1"/>
</dbReference>
<keyword evidence="6" id="KW-0503">Monooxygenase</keyword>
<dbReference type="SUPFAM" id="SSF48264">
    <property type="entry name" value="Cytochrome P450"/>
    <property type="match status" value="1"/>
</dbReference>
<evidence type="ECO:0000256" key="3">
    <source>
        <dbReference type="ARBA" id="ARBA00022723"/>
    </source>
</evidence>
<keyword evidence="4 5" id="KW-0408">Iron</keyword>
<dbReference type="InterPro" id="IPR017972">
    <property type="entry name" value="Cyt_P450_CS"/>
</dbReference>
<dbReference type="AlphaFoldDB" id="A0A074Y142"/>
<dbReference type="GO" id="GO:0016705">
    <property type="term" value="F:oxidoreductase activity, acting on paired donors, with incorporation or reduction of molecular oxygen"/>
    <property type="evidence" value="ECO:0007669"/>
    <property type="project" value="InterPro"/>
</dbReference>
<keyword evidence="3 5" id="KW-0479">Metal-binding</keyword>
<evidence type="ECO:0000256" key="6">
    <source>
        <dbReference type="RuleBase" id="RU000461"/>
    </source>
</evidence>
<dbReference type="STRING" id="1043002.A0A074Y142"/>
<dbReference type="HOGENOM" id="CLU_001570_5_11_1"/>
<protein>
    <submittedName>
        <fullName evidence="8">Cytochrome P450</fullName>
    </submittedName>
</protein>
<gene>
    <name evidence="8" type="ORF">M438DRAFT_372243</name>
</gene>
<evidence type="ECO:0000256" key="5">
    <source>
        <dbReference type="PIRSR" id="PIRSR602403-1"/>
    </source>
</evidence>
<name>A0A074Y142_AURPU</name>
<dbReference type="GO" id="GO:0020037">
    <property type="term" value="F:heme binding"/>
    <property type="evidence" value="ECO:0007669"/>
    <property type="project" value="InterPro"/>
</dbReference>
<dbReference type="GO" id="GO:0004497">
    <property type="term" value="F:monooxygenase activity"/>
    <property type="evidence" value="ECO:0007669"/>
    <property type="project" value="UniProtKB-KW"/>
</dbReference>
<evidence type="ECO:0000256" key="2">
    <source>
        <dbReference type="ARBA" id="ARBA00010617"/>
    </source>
</evidence>
<dbReference type="InterPro" id="IPR002403">
    <property type="entry name" value="Cyt_P450_E_grp-IV"/>
</dbReference>
<keyword evidence="7" id="KW-1133">Transmembrane helix</keyword>
<dbReference type="GeneID" id="40750643"/>
<feature type="transmembrane region" description="Helical" evidence="7">
    <location>
        <begin position="33"/>
        <end position="53"/>
    </location>
</feature>
<dbReference type="InterPro" id="IPR050121">
    <property type="entry name" value="Cytochrome_P450_monoxygenase"/>
</dbReference>
<evidence type="ECO:0000313" key="8">
    <source>
        <dbReference type="EMBL" id="KEQ87937.1"/>
    </source>
</evidence>
<dbReference type="InterPro" id="IPR036396">
    <property type="entry name" value="Cyt_P450_sf"/>
</dbReference>
<evidence type="ECO:0000256" key="4">
    <source>
        <dbReference type="ARBA" id="ARBA00023004"/>
    </source>
</evidence>
<keyword evidence="9" id="KW-1185">Reference proteome</keyword>
<evidence type="ECO:0000256" key="7">
    <source>
        <dbReference type="SAM" id="Phobius"/>
    </source>
</evidence>
<dbReference type="Pfam" id="PF00067">
    <property type="entry name" value="p450"/>
    <property type="match status" value="2"/>
</dbReference>
<dbReference type="Proteomes" id="UP000030706">
    <property type="component" value="Unassembled WGS sequence"/>
</dbReference>
<organism evidence="8 9">
    <name type="scientific">Aureobasidium pullulans EXF-150</name>
    <dbReference type="NCBI Taxonomy" id="1043002"/>
    <lineage>
        <taxon>Eukaryota</taxon>
        <taxon>Fungi</taxon>
        <taxon>Dikarya</taxon>
        <taxon>Ascomycota</taxon>
        <taxon>Pezizomycotina</taxon>
        <taxon>Dothideomycetes</taxon>
        <taxon>Dothideomycetidae</taxon>
        <taxon>Dothideales</taxon>
        <taxon>Saccotheciaceae</taxon>
        <taxon>Aureobasidium</taxon>
    </lineage>
</organism>
<keyword evidence="6" id="KW-0560">Oxidoreductase</keyword>
<reference evidence="8 9" key="1">
    <citation type="journal article" date="2014" name="BMC Genomics">
        <title>Genome sequencing of four Aureobasidium pullulans varieties: biotechnological potential, stress tolerance, and description of new species.</title>
        <authorList>
            <person name="Gostin Ar C."/>
            <person name="Ohm R.A."/>
            <person name="Kogej T."/>
            <person name="Sonjak S."/>
            <person name="Turk M."/>
            <person name="Zajc J."/>
            <person name="Zalar P."/>
            <person name="Grube M."/>
            <person name="Sun H."/>
            <person name="Han J."/>
            <person name="Sharma A."/>
            <person name="Chiniquy J."/>
            <person name="Ngan C.Y."/>
            <person name="Lipzen A."/>
            <person name="Barry K."/>
            <person name="Grigoriev I.V."/>
            <person name="Gunde-Cimerman N."/>
        </authorList>
    </citation>
    <scope>NUCLEOTIDE SEQUENCE [LARGE SCALE GENOMIC DNA]</scope>
    <source>
        <strain evidence="8 9">EXF-150</strain>
    </source>
</reference>
<comment type="cofactor">
    <cofactor evidence="1 5">
        <name>heme</name>
        <dbReference type="ChEBI" id="CHEBI:30413"/>
    </cofactor>
</comment>
<comment type="similarity">
    <text evidence="2 6">Belongs to the cytochrome P450 family.</text>
</comment>
<dbReference type="PANTHER" id="PTHR24305">
    <property type="entry name" value="CYTOCHROME P450"/>
    <property type="match status" value="1"/>
</dbReference>
<dbReference type="PRINTS" id="PR00385">
    <property type="entry name" value="P450"/>
</dbReference>
<keyword evidence="7" id="KW-0472">Membrane</keyword>
<dbReference type="PRINTS" id="PR00465">
    <property type="entry name" value="EP450IV"/>
</dbReference>
<dbReference type="InterPro" id="IPR001128">
    <property type="entry name" value="Cyt_P450"/>
</dbReference>
<dbReference type="PANTHER" id="PTHR24305:SF166">
    <property type="entry name" value="CYTOCHROME P450 12A4, MITOCHONDRIAL-RELATED"/>
    <property type="match status" value="1"/>
</dbReference>
<dbReference type="EMBL" id="KL584976">
    <property type="protein sequence ID" value="KEQ87937.1"/>
    <property type="molecule type" value="Genomic_DNA"/>
</dbReference>
<proteinExistence type="inferred from homology"/>
<evidence type="ECO:0000313" key="9">
    <source>
        <dbReference type="Proteomes" id="UP000030706"/>
    </source>
</evidence>
<keyword evidence="5 6" id="KW-0349">Heme</keyword>
<dbReference type="PROSITE" id="PS00086">
    <property type="entry name" value="CYTOCHROME_P450"/>
    <property type="match status" value="1"/>
</dbReference>
<feature type="binding site" description="axial binding residue" evidence="5">
    <location>
        <position position="437"/>
    </location>
    <ligand>
        <name>heme</name>
        <dbReference type="ChEBI" id="CHEBI:30413"/>
    </ligand>
    <ligandPart>
        <name>Fe</name>
        <dbReference type="ChEBI" id="CHEBI:18248"/>
    </ligandPart>
</feature>